<organism evidence="1 2">
    <name type="scientific">Homarus americanus</name>
    <name type="common">American lobster</name>
    <dbReference type="NCBI Taxonomy" id="6706"/>
    <lineage>
        <taxon>Eukaryota</taxon>
        <taxon>Metazoa</taxon>
        <taxon>Ecdysozoa</taxon>
        <taxon>Arthropoda</taxon>
        <taxon>Crustacea</taxon>
        <taxon>Multicrustacea</taxon>
        <taxon>Malacostraca</taxon>
        <taxon>Eumalacostraca</taxon>
        <taxon>Eucarida</taxon>
        <taxon>Decapoda</taxon>
        <taxon>Pleocyemata</taxon>
        <taxon>Astacidea</taxon>
        <taxon>Nephropoidea</taxon>
        <taxon>Nephropidae</taxon>
        <taxon>Homarus</taxon>
    </lineage>
</organism>
<dbReference type="EMBL" id="JAHLQT010039062">
    <property type="protein sequence ID" value="KAG7156552.1"/>
    <property type="molecule type" value="Genomic_DNA"/>
</dbReference>
<comment type="caution">
    <text evidence="1">The sequence shown here is derived from an EMBL/GenBank/DDBJ whole genome shotgun (WGS) entry which is preliminary data.</text>
</comment>
<dbReference type="AlphaFoldDB" id="A0A8J5JDX0"/>
<dbReference type="Proteomes" id="UP000747542">
    <property type="component" value="Unassembled WGS sequence"/>
</dbReference>
<evidence type="ECO:0008006" key="3">
    <source>
        <dbReference type="Google" id="ProtNLM"/>
    </source>
</evidence>
<gene>
    <name evidence="1" type="ORF">Hamer_G006528</name>
</gene>
<evidence type="ECO:0000313" key="2">
    <source>
        <dbReference type="Proteomes" id="UP000747542"/>
    </source>
</evidence>
<keyword evidence="2" id="KW-1185">Reference proteome</keyword>
<proteinExistence type="predicted"/>
<protein>
    <recommendedName>
        <fullName evidence="3">C-type lectin domain-containing protein</fullName>
    </recommendedName>
</protein>
<name>A0A8J5JDX0_HOMAM</name>
<accession>A0A8J5JDX0</accession>
<sequence length="158" mass="17159">MKRACVVVSVVVERALLTSGSEERVTMVPLRLVLLLVAVGLPTSLATEVAGRPSCLTSIGTVSTSSSPTNWTVPARSLDWSEAQHDCKTLGGGLQAIHQTPGSRYVMFVPVDEIHGRRYLLDYLSIQQLLPSSFSTSPVKCQPRREEAMTFLVLCCVV</sequence>
<reference evidence="1" key="1">
    <citation type="journal article" date="2021" name="Sci. Adv.">
        <title>The American lobster genome reveals insights on longevity, neural, and immune adaptations.</title>
        <authorList>
            <person name="Polinski J.M."/>
            <person name="Zimin A.V."/>
            <person name="Clark K.F."/>
            <person name="Kohn A.B."/>
            <person name="Sadowski N."/>
            <person name="Timp W."/>
            <person name="Ptitsyn A."/>
            <person name="Khanna P."/>
            <person name="Romanova D.Y."/>
            <person name="Williams P."/>
            <person name="Greenwood S.J."/>
            <person name="Moroz L.L."/>
            <person name="Walt D.R."/>
            <person name="Bodnar A.G."/>
        </authorList>
    </citation>
    <scope>NUCLEOTIDE SEQUENCE</scope>
    <source>
        <strain evidence="1">GMGI-L3</strain>
    </source>
</reference>
<evidence type="ECO:0000313" key="1">
    <source>
        <dbReference type="EMBL" id="KAG7156552.1"/>
    </source>
</evidence>